<dbReference type="GO" id="GO:0004175">
    <property type="term" value="F:endopeptidase activity"/>
    <property type="evidence" value="ECO:0007669"/>
    <property type="project" value="UniProtKB-ARBA"/>
</dbReference>
<protein>
    <submittedName>
        <fullName evidence="3">CPBP family intramembrane metalloprotease</fullName>
    </submittedName>
</protein>
<dbReference type="PANTHER" id="PTHR36435:SF1">
    <property type="entry name" value="CAAX AMINO TERMINAL PROTEASE FAMILY PROTEIN"/>
    <property type="match status" value="1"/>
</dbReference>
<name>A0A6N6M5H8_9FLAO</name>
<dbReference type="RefSeq" id="WP_151169282.1">
    <property type="nucleotide sequence ID" value="NZ_WACR01000009.1"/>
</dbReference>
<accession>A0A6N6M5H8</accession>
<keyword evidence="4" id="KW-1185">Reference proteome</keyword>
<feature type="transmembrane region" description="Helical" evidence="1">
    <location>
        <begin position="189"/>
        <end position="206"/>
    </location>
</feature>
<keyword evidence="1" id="KW-1133">Transmembrane helix</keyword>
<dbReference type="GO" id="GO:0080120">
    <property type="term" value="P:CAAX-box protein maturation"/>
    <property type="evidence" value="ECO:0007669"/>
    <property type="project" value="UniProtKB-ARBA"/>
</dbReference>
<dbReference type="AlphaFoldDB" id="A0A6N6M5H8"/>
<evidence type="ECO:0000313" key="3">
    <source>
        <dbReference type="EMBL" id="KAB1063210.1"/>
    </source>
</evidence>
<keyword evidence="3" id="KW-0378">Hydrolase</keyword>
<gene>
    <name evidence="3" type="ORF">F3059_11245</name>
</gene>
<feature type="transmembrane region" description="Helical" evidence="1">
    <location>
        <begin position="12"/>
        <end position="40"/>
    </location>
</feature>
<keyword evidence="1" id="KW-0812">Transmembrane</keyword>
<feature type="domain" description="CAAX prenyl protease 2/Lysostaphin resistance protein A-like" evidence="2">
    <location>
        <begin position="157"/>
        <end position="244"/>
    </location>
</feature>
<dbReference type="EMBL" id="WACR01000009">
    <property type="protein sequence ID" value="KAB1063210.1"/>
    <property type="molecule type" value="Genomic_DNA"/>
</dbReference>
<dbReference type="InterPro" id="IPR052710">
    <property type="entry name" value="CAAX_protease"/>
</dbReference>
<feature type="transmembrane region" description="Helical" evidence="1">
    <location>
        <begin position="60"/>
        <end position="78"/>
    </location>
</feature>
<dbReference type="PANTHER" id="PTHR36435">
    <property type="entry name" value="SLR1288 PROTEIN"/>
    <property type="match status" value="1"/>
</dbReference>
<feature type="transmembrane region" description="Helical" evidence="1">
    <location>
        <begin position="158"/>
        <end position="177"/>
    </location>
</feature>
<evidence type="ECO:0000313" key="4">
    <source>
        <dbReference type="Proteomes" id="UP000435357"/>
    </source>
</evidence>
<evidence type="ECO:0000259" key="2">
    <source>
        <dbReference type="Pfam" id="PF02517"/>
    </source>
</evidence>
<feature type="transmembrane region" description="Helical" evidence="1">
    <location>
        <begin position="235"/>
        <end position="254"/>
    </location>
</feature>
<dbReference type="GO" id="GO:0006508">
    <property type="term" value="P:proteolysis"/>
    <property type="evidence" value="ECO:0007669"/>
    <property type="project" value="UniProtKB-KW"/>
</dbReference>
<feature type="transmembrane region" description="Helical" evidence="1">
    <location>
        <begin position="266"/>
        <end position="288"/>
    </location>
</feature>
<keyword evidence="1" id="KW-0472">Membrane</keyword>
<keyword evidence="3" id="KW-0482">Metalloprotease</keyword>
<dbReference type="Proteomes" id="UP000435357">
    <property type="component" value="Unassembled WGS sequence"/>
</dbReference>
<dbReference type="Pfam" id="PF02517">
    <property type="entry name" value="Rce1-like"/>
    <property type="match status" value="1"/>
</dbReference>
<comment type="caution">
    <text evidence="3">The sequence shown here is derived from an EMBL/GenBank/DDBJ whole genome shotgun (WGS) entry which is preliminary data.</text>
</comment>
<dbReference type="OrthoDB" id="9807747at2"/>
<evidence type="ECO:0000256" key="1">
    <source>
        <dbReference type="SAM" id="Phobius"/>
    </source>
</evidence>
<dbReference type="InterPro" id="IPR003675">
    <property type="entry name" value="Rce1/LyrA-like_dom"/>
</dbReference>
<organism evidence="3 4">
    <name type="scientific">Salibacter halophilus</name>
    <dbReference type="NCBI Taxonomy" id="1803916"/>
    <lineage>
        <taxon>Bacteria</taxon>
        <taxon>Pseudomonadati</taxon>
        <taxon>Bacteroidota</taxon>
        <taxon>Flavobacteriia</taxon>
        <taxon>Flavobacteriales</taxon>
        <taxon>Salibacteraceae</taxon>
        <taxon>Salibacter</taxon>
    </lineage>
</organism>
<reference evidence="3 4" key="1">
    <citation type="submission" date="2019-09" db="EMBL/GenBank/DDBJ databases">
        <title>Genomes of Cryomorphaceae.</title>
        <authorList>
            <person name="Bowman J.P."/>
        </authorList>
    </citation>
    <scope>NUCLEOTIDE SEQUENCE [LARGE SCALE GENOMIC DNA]</scope>
    <source>
        <strain evidence="3 4">KCTC 52047</strain>
    </source>
</reference>
<sequence>MSEVRGSLTRNLFLGFALLIGLIIISSLVGVAITIIFYGMDGLAGMTNPDDPKGLAGMKIIQMAYGLGGFGFAGLLAMKFAHLQPLETLKKTGPLPSLLIAGFVALTALPLVSFTGYLNSQLVLPDFLSGLQDWIEAREEVSQGLILQFLQQSEPIDLVINLVMIAIIPAIGEELFFRGFLQRVFQSRYSAHVSIWLAATIFSAIHLQFLGFVPRMLLGALFGYLVFWSGSVWPAIVAHAINNGTAVVISYMYGPEMVEGDFEPEISFFFLGGVTLSLALTVGLLSIYKKREAK</sequence>
<proteinExistence type="predicted"/>
<dbReference type="GO" id="GO:0008237">
    <property type="term" value="F:metallopeptidase activity"/>
    <property type="evidence" value="ECO:0007669"/>
    <property type="project" value="UniProtKB-KW"/>
</dbReference>
<feature type="transmembrane region" description="Helical" evidence="1">
    <location>
        <begin position="98"/>
        <end position="118"/>
    </location>
</feature>
<keyword evidence="3" id="KW-0645">Protease</keyword>